<sequence>MSILSAVARTITSRGRLRVEQIQLNSASSTRLLTCSCPLCGAEAPRPSEEESHSGLMVRAPVFVEHSNEVSSTTVSESPEASHRASKGPETSAWGSLAGLVPKRRPVPLVVKRDPAPTSGNASSTSTTAPAPKPKEAPEGANRLSPTSAKWGTFHAQQVHGPAPDPTAKARAKNRPRPGTAAPRWTPNSLPSEARSGEWGGFHRLQDLAASKQDESEKSLVVRAERGDDLAVDDGHGQSPPADATPLIGEKANSSLKSSSPKGVSGAAKEAESDIEKADCHQAHILHSEPYKEDGHLKHLSKDQCVSSTPQDQPTAVPSPTTEREEGKPGLATNTEPQEIIPDSVRRTVSGSWGAFLADFKNKHQRPARAASEEVEADAPAPYLSVADVAAISPTISTSGPDVTSDTNVRPEAAPENREKVTPLIADPYEPYSSPAKLTPATDARPRLGFITQVEAIALIDRLSCERGVPAMKAAEHSSSEGEPEVSSTQLHPDRHQPVGRSDTVTAIRAEALSLIMDQELPESLHADNDEHGQTGINKPKNDCSKKVGAEERRTKDSPQDDLATLASPAPSHATTTDCSRRHTGLETFPITSNGSQSTVTEQEAVAAPSEDAALADNLAWEKEWLREHRIMAARKKLRTSLQHFDLILEQESRTLSVECRYELDIIRDWLLWIRLLVGILGTRRGPEPNWGICALCERTTDKITRHHLIPKGERDHDRFTVKEMNKLIRLCEPCHGIIHRVFSNEELAIEFNSLELLTAHPRIQSWLMFAKQHSMEELHRFLVPLHLRRQL</sequence>
<comment type="caution">
    <text evidence="2">The sequence shown here is derived from an EMBL/GenBank/DDBJ whole genome shotgun (WGS) entry which is preliminary data.</text>
</comment>
<feature type="compositionally biased region" description="Basic and acidic residues" evidence="1">
    <location>
        <begin position="290"/>
        <end position="302"/>
    </location>
</feature>
<organism evidence="2 3">
    <name type="scientific">Colletotrichum orchidophilum</name>
    <dbReference type="NCBI Taxonomy" id="1209926"/>
    <lineage>
        <taxon>Eukaryota</taxon>
        <taxon>Fungi</taxon>
        <taxon>Dikarya</taxon>
        <taxon>Ascomycota</taxon>
        <taxon>Pezizomycotina</taxon>
        <taxon>Sordariomycetes</taxon>
        <taxon>Hypocreomycetidae</taxon>
        <taxon>Glomerellales</taxon>
        <taxon>Glomerellaceae</taxon>
        <taxon>Colletotrichum</taxon>
    </lineage>
</organism>
<dbReference type="AlphaFoldDB" id="A0A1G4B7C9"/>
<dbReference type="STRING" id="1209926.A0A1G4B7C9"/>
<keyword evidence="2" id="KW-0540">Nuclease</keyword>
<evidence type="ECO:0000313" key="3">
    <source>
        <dbReference type="Proteomes" id="UP000176998"/>
    </source>
</evidence>
<gene>
    <name evidence="2" type="ORF">CORC01_07429</name>
</gene>
<dbReference type="RefSeq" id="XP_022474330.1">
    <property type="nucleotide sequence ID" value="XM_022619065.1"/>
</dbReference>
<accession>A0A1G4B7C9</accession>
<dbReference type="GeneID" id="34560575"/>
<dbReference type="OrthoDB" id="4850648at2759"/>
<reference evidence="2 3" key="1">
    <citation type="submission" date="2016-09" db="EMBL/GenBank/DDBJ databases">
        <authorList>
            <person name="Capua I."/>
            <person name="De Benedictis P."/>
            <person name="Joannis T."/>
            <person name="Lombin L.H."/>
            <person name="Cattoli G."/>
        </authorList>
    </citation>
    <scope>NUCLEOTIDE SEQUENCE [LARGE SCALE GENOMIC DNA]</scope>
    <source>
        <strain evidence="2 3">IMI 309357</strain>
    </source>
</reference>
<feature type="compositionally biased region" description="Low complexity" evidence="1">
    <location>
        <begin position="249"/>
        <end position="266"/>
    </location>
</feature>
<keyword evidence="2" id="KW-0378">Hydrolase</keyword>
<feature type="region of interest" description="Disordered" evidence="1">
    <location>
        <begin position="395"/>
        <end position="418"/>
    </location>
</feature>
<feature type="compositionally biased region" description="Polar residues" evidence="1">
    <location>
        <begin position="590"/>
        <end position="600"/>
    </location>
</feature>
<dbReference type="PANTHER" id="PTHR37827">
    <property type="entry name" value="TUDOR DOMAIN-CONTAINING PROTEIN"/>
    <property type="match status" value="1"/>
</dbReference>
<dbReference type="PANTHER" id="PTHR37827:SF1">
    <property type="entry name" value="HNH DOMAIN-CONTAINING PROTEIN"/>
    <property type="match status" value="1"/>
</dbReference>
<name>A0A1G4B7C9_9PEZI</name>
<feature type="compositionally biased region" description="Low complexity" evidence="1">
    <location>
        <begin position="69"/>
        <end position="79"/>
    </location>
</feature>
<protein>
    <submittedName>
        <fullName evidence="2">HNH endonuclease</fullName>
    </submittedName>
</protein>
<feature type="region of interest" description="Disordered" evidence="1">
    <location>
        <begin position="471"/>
        <end position="502"/>
    </location>
</feature>
<feature type="region of interest" description="Disordered" evidence="1">
    <location>
        <begin position="228"/>
        <end position="276"/>
    </location>
</feature>
<feature type="compositionally biased region" description="Polar residues" evidence="1">
    <location>
        <begin position="304"/>
        <end position="321"/>
    </location>
</feature>
<feature type="compositionally biased region" description="Basic and acidic residues" evidence="1">
    <location>
        <begin position="540"/>
        <end position="559"/>
    </location>
</feature>
<dbReference type="GO" id="GO:0004519">
    <property type="term" value="F:endonuclease activity"/>
    <property type="evidence" value="ECO:0007669"/>
    <property type="project" value="UniProtKB-KW"/>
</dbReference>
<feature type="compositionally biased region" description="Low complexity" evidence="1">
    <location>
        <begin position="116"/>
        <end position="130"/>
    </location>
</feature>
<feature type="region of interest" description="Disordered" evidence="1">
    <location>
        <begin position="526"/>
        <end position="600"/>
    </location>
</feature>
<evidence type="ECO:0000256" key="1">
    <source>
        <dbReference type="SAM" id="MobiDB-lite"/>
    </source>
</evidence>
<proteinExistence type="predicted"/>
<dbReference type="EMBL" id="MJBS01000060">
    <property type="protein sequence ID" value="OHE97175.1"/>
    <property type="molecule type" value="Genomic_DNA"/>
</dbReference>
<feature type="region of interest" description="Disordered" evidence="1">
    <location>
        <begin position="290"/>
        <end position="345"/>
    </location>
</feature>
<feature type="compositionally biased region" description="Polar residues" evidence="1">
    <location>
        <begin position="395"/>
        <end position="408"/>
    </location>
</feature>
<dbReference type="Proteomes" id="UP000176998">
    <property type="component" value="Unassembled WGS sequence"/>
</dbReference>
<keyword evidence="2" id="KW-0255">Endonuclease</keyword>
<evidence type="ECO:0000313" key="2">
    <source>
        <dbReference type="EMBL" id="OHE97175.1"/>
    </source>
</evidence>
<keyword evidence="3" id="KW-1185">Reference proteome</keyword>
<feature type="region of interest" description="Disordered" evidence="1">
    <location>
        <begin position="68"/>
        <end position="198"/>
    </location>
</feature>